<reference evidence="2" key="1">
    <citation type="submission" date="2017-04" db="EMBL/GenBank/DDBJ databases">
        <title>Function of individual gut microbiota members based on whole genome sequencing of pure cultures obtained from chicken caecum.</title>
        <authorList>
            <person name="Medvecky M."/>
            <person name="Cejkova D."/>
            <person name="Polansky O."/>
            <person name="Karasova D."/>
            <person name="Kubasova T."/>
            <person name="Cizek A."/>
            <person name="Rychlik I."/>
        </authorList>
    </citation>
    <scope>NUCLEOTIDE SEQUENCE [LARGE SCALE GENOMIC DNA]</scope>
    <source>
        <strain evidence="2">An5</strain>
    </source>
</reference>
<dbReference type="RefSeq" id="WP_094334714.1">
    <property type="nucleotide sequence ID" value="NZ_NFIE01000001.1"/>
</dbReference>
<gene>
    <name evidence="1" type="ORF">B5G02_00275</name>
</gene>
<keyword evidence="2" id="KW-1185">Reference proteome</keyword>
<sequence length="355" mass="39691">MEPRAYVSAYLERAYLAAHPELTAAARELVHEDVPQRLEKYATDAHAQALVAYTDAHERLMRELDAIEDIPEDEEFERKRGQLFDEARLALFKIAETDRLCVDAELVGLLLSDISVDACLSELMKLEQRVHDQLVSNVAGFSDDAPHFFDAERAAGGAGTAPLTAAAWTASEPTMIGWLHTLEALAQLCLASARYRAAERYARLVLRAEGYPSHAEGTVFLALARLEDEDGFFAFAHELEAERGEQAAAALDDSPWFLLGRTLLLYKLGRRKPARRALRDFAARCEGGAFFLLNPTYMAPYLPVRPQPRKRWDLAHEAVWEADGIIVDTPDFVPWAESVEGVYDASEHFANRNGF</sequence>
<accession>A0A1Y3Y2X4</accession>
<evidence type="ECO:0000313" key="2">
    <source>
        <dbReference type="Proteomes" id="UP000195781"/>
    </source>
</evidence>
<dbReference type="AlphaFoldDB" id="A0A1Y3Y2X4"/>
<dbReference type="EMBL" id="NFIE01000001">
    <property type="protein sequence ID" value="OUN89827.1"/>
    <property type="molecule type" value="Genomic_DNA"/>
</dbReference>
<evidence type="ECO:0000313" key="1">
    <source>
        <dbReference type="EMBL" id="OUN89827.1"/>
    </source>
</evidence>
<name>A0A1Y3Y2X4_9ACTN</name>
<dbReference type="Proteomes" id="UP000195781">
    <property type="component" value="Unassembled WGS sequence"/>
</dbReference>
<comment type="caution">
    <text evidence="1">The sequence shown here is derived from an EMBL/GenBank/DDBJ whole genome shotgun (WGS) entry which is preliminary data.</text>
</comment>
<protein>
    <submittedName>
        <fullName evidence="1">Uncharacterized protein</fullName>
    </submittedName>
</protein>
<organism evidence="1 2">
    <name type="scientific">[Collinsella] massiliensis</name>
    <dbReference type="NCBI Taxonomy" id="1232426"/>
    <lineage>
        <taxon>Bacteria</taxon>
        <taxon>Bacillati</taxon>
        <taxon>Actinomycetota</taxon>
        <taxon>Coriobacteriia</taxon>
        <taxon>Coriobacteriales</taxon>
        <taxon>Coriobacteriaceae</taxon>
        <taxon>Enorma</taxon>
    </lineage>
</organism>
<dbReference type="OrthoDB" id="3186459at2"/>
<proteinExistence type="predicted"/>